<feature type="transmembrane region" description="Helical" evidence="15">
    <location>
        <begin position="283"/>
        <end position="302"/>
    </location>
</feature>
<protein>
    <recommendedName>
        <fullName evidence="11">Probable G-protein coupled receptor 34</fullName>
    </recommendedName>
</protein>
<dbReference type="AlphaFoldDB" id="H2ZWH3"/>
<feature type="domain" description="G-protein coupled receptors family 1 profile" evidence="16">
    <location>
        <begin position="44"/>
        <end position="299"/>
    </location>
</feature>
<dbReference type="PROSITE" id="PS50262">
    <property type="entry name" value="G_PROTEIN_RECEP_F1_2"/>
    <property type="match status" value="1"/>
</dbReference>
<evidence type="ECO:0000256" key="6">
    <source>
        <dbReference type="ARBA" id="ARBA00023136"/>
    </source>
</evidence>
<keyword evidence="10 13" id="KW-0807">Transducer</keyword>
<keyword evidence="6 15" id="KW-0472">Membrane</keyword>
<evidence type="ECO:0000313" key="17">
    <source>
        <dbReference type="Ensembl" id="ENSLACP00000001744.1"/>
    </source>
</evidence>
<keyword evidence="8 13" id="KW-0675">Receptor</keyword>
<dbReference type="PRINTS" id="PR00237">
    <property type="entry name" value="GPCRRHODOPSN"/>
</dbReference>
<evidence type="ECO:0000256" key="8">
    <source>
        <dbReference type="ARBA" id="ARBA00023170"/>
    </source>
</evidence>
<dbReference type="PROSITE" id="PS00237">
    <property type="entry name" value="G_PROTEIN_RECEP_F1_1"/>
    <property type="match status" value="1"/>
</dbReference>
<proteinExistence type="inferred from homology"/>
<reference evidence="18" key="1">
    <citation type="submission" date="2011-08" db="EMBL/GenBank/DDBJ databases">
        <title>The draft genome of Latimeria chalumnae.</title>
        <authorList>
            <person name="Di Palma F."/>
            <person name="Alfoldi J."/>
            <person name="Johnson J."/>
            <person name="Berlin A."/>
            <person name="Gnerre S."/>
            <person name="Jaffe D."/>
            <person name="MacCallum I."/>
            <person name="Young S."/>
            <person name="Walker B.J."/>
            <person name="Lander E."/>
            <person name="Lindblad-Toh K."/>
        </authorList>
    </citation>
    <scope>NUCLEOTIDE SEQUENCE [LARGE SCALE GENOMIC DNA]</scope>
    <source>
        <strain evidence="18">Wild caught</strain>
    </source>
</reference>
<evidence type="ECO:0000256" key="10">
    <source>
        <dbReference type="ARBA" id="ARBA00023224"/>
    </source>
</evidence>
<dbReference type="eggNOG" id="ENOG502QT81">
    <property type="taxonomic scope" value="Eukaryota"/>
</dbReference>
<reference evidence="17" key="3">
    <citation type="submission" date="2025-09" db="UniProtKB">
        <authorList>
            <consortium name="Ensembl"/>
        </authorList>
    </citation>
    <scope>IDENTIFICATION</scope>
</reference>
<evidence type="ECO:0000256" key="1">
    <source>
        <dbReference type="ARBA" id="ARBA00004651"/>
    </source>
</evidence>
<dbReference type="OMA" id="IIHKCNE"/>
<dbReference type="FunCoup" id="H2ZWH3">
    <property type="interactions" value="222"/>
</dbReference>
<evidence type="ECO:0000256" key="12">
    <source>
        <dbReference type="ARBA" id="ARBA00045234"/>
    </source>
</evidence>
<dbReference type="Gene3D" id="1.20.1070.10">
    <property type="entry name" value="Rhodopsin 7-helix transmembrane proteins"/>
    <property type="match status" value="1"/>
</dbReference>
<comment type="similarity">
    <text evidence="13">Belongs to the G-protein coupled receptor 1 family.</text>
</comment>
<comment type="function">
    <text evidence="12">G-protein-coupled receptor of lysophosphatidylserine (LysoPS) that plays different roles in immune response. Acts a damage-sensing receptor that triggers tissue repair upon recognition of dying neutrophils. Mechanistically, apoptotic neutrophils release lysophosphatydilserine that are recognized by type 3 innate lymphoid cells (ILC3s) via GPR34, which activates downstream PI3K-AKT and RAS-ERK signaling pathways leading to STAT3 activation and IL-22 production. Plays an important role in microglial function, controlling morphology and phagocytosis.</text>
</comment>
<evidence type="ECO:0000256" key="11">
    <source>
        <dbReference type="ARBA" id="ARBA00035691"/>
    </source>
</evidence>
<evidence type="ECO:0000256" key="15">
    <source>
        <dbReference type="SAM" id="Phobius"/>
    </source>
</evidence>
<reference evidence="17" key="2">
    <citation type="submission" date="2025-08" db="UniProtKB">
        <authorList>
            <consortium name="Ensembl"/>
        </authorList>
    </citation>
    <scope>IDENTIFICATION</scope>
</reference>
<dbReference type="GO" id="GO:0005886">
    <property type="term" value="C:plasma membrane"/>
    <property type="evidence" value="ECO:0007669"/>
    <property type="project" value="UniProtKB-SubCell"/>
</dbReference>
<keyword evidence="7" id="KW-1015">Disulfide bond</keyword>
<evidence type="ECO:0000256" key="13">
    <source>
        <dbReference type="RuleBase" id="RU000688"/>
    </source>
</evidence>
<dbReference type="HOGENOM" id="CLU_009579_8_2_1"/>
<dbReference type="GeneTree" id="ENSGT01110000267167"/>
<evidence type="ECO:0000256" key="14">
    <source>
        <dbReference type="SAM" id="MobiDB-lite"/>
    </source>
</evidence>
<feature type="transmembrane region" description="Helical" evidence="15">
    <location>
        <begin position="65"/>
        <end position="86"/>
    </location>
</feature>
<feature type="transmembrane region" description="Helical" evidence="15">
    <location>
        <begin position="144"/>
        <end position="164"/>
    </location>
</feature>
<dbReference type="PRINTS" id="PR01157">
    <property type="entry name" value="P2YPURNOCPTR"/>
</dbReference>
<dbReference type="InterPro" id="IPR017452">
    <property type="entry name" value="GPCR_Rhodpsn_7TM"/>
</dbReference>
<evidence type="ECO:0000256" key="3">
    <source>
        <dbReference type="ARBA" id="ARBA00022692"/>
    </source>
</evidence>
<keyword evidence="5 13" id="KW-0297">G-protein coupled receptor</keyword>
<dbReference type="InterPro" id="IPR000276">
    <property type="entry name" value="GPCR_Rhodpsn"/>
</dbReference>
<gene>
    <name evidence="17" type="primary">GPR34</name>
</gene>
<dbReference type="EMBL" id="AFYH01240985">
    <property type="status" value="NOT_ANNOTATED_CDS"/>
    <property type="molecule type" value="Genomic_DNA"/>
</dbReference>
<keyword evidence="18" id="KW-1185">Reference proteome</keyword>
<keyword evidence="3 13" id="KW-0812">Transmembrane</keyword>
<sequence length="348" mass="39808">SALFNSESTKNASANTTTCLTEDDALAIALSTFYSITFVLGLTGNIIALWVFLGVQSKRNSIQVYLLNVVMADLLLIFCLPFRIFYHIFKNEWQFNMTICKAIGTVFYMNMYISIILLGLISVDRYVKISQSLQQCTILRKTKGSICVCLVLWASAVLLIIPMISKSNANGEASDDQCFNYRKKEKWEAIVNLVLVLMFWIVFVFLILSYVKIAQILRRTSKNKTSFSNSKKYANIARKSFIVLFIFTICFVPYHTFRFVYIASQLQDLPCYWKKIVHMTNEIMLLFSALNSCFDPVMYFLLSSSMRRTVFQLICKASNNMSKTESSTDGRQGQSTRESIRASQNNLL</sequence>
<feature type="region of interest" description="Disordered" evidence="14">
    <location>
        <begin position="321"/>
        <end position="348"/>
    </location>
</feature>
<dbReference type="GO" id="GO:0045028">
    <property type="term" value="F:G protein-coupled purinergic nucleotide receptor activity"/>
    <property type="evidence" value="ECO:0007669"/>
    <property type="project" value="TreeGrafter"/>
</dbReference>
<comment type="subcellular location">
    <subcellularLocation>
        <location evidence="1">Cell membrane</location>
        <topology evidence="1">Multi-pass membrane protein</topology>
    </subcellularLocation>
</comment>
<dbReference type="FunFam" id="1.20.1070.10:FF:000150">
    <property type="entry name" value="probable G-protein coupled receptor 34"/>
    <property type="match status" value="1"/>
</dbReference>
<evidence type="ECO:0000256" key="7">
    <source>
        <dbReference type="ARBA" id="ARBA00023157"/>
    </source>
</evidence>
<feature type="transmembrane region" description="Helical" evidence="15">
    <location>
        <begin position="241"/>
        <end position="263"/>
    </location>
</feature>
<dbReference type="InParanoid" id="H2ZWH3"/>
<dbReference type="Proteomes" id="UP000008672">
    <property type="component" value="Unassembled WGS sequence"/>
</dbReference>
<name>H2ZWH3_LATCH</name>
<keyword evidence="4 15" id="KW-1133">Transmembrane helix</keyword>
<dbReference type="Pfam" id="PF00001">
    <property type="entry name" value="7tm_1"/>
    <property type="match status" value="1"/>
</dbReference>
<dbReference type="Ensembl" id="ENSLACT00000001757.1">
    <property type="protein sequence ID" value="ENSLACP00000001744.1"/>
    <property type="gene ID" value="ENSLACG00000001558.1"/>
</dbReference>
<feature type="transmembrane region" description="Helical" evidence="15">
    <location>
        <begin position="106"/>
        <end position="123"/>
    </location>
</feature>
<feature type="transmembrane region" description="Helical" evidence="15">
    <location>
        <begin position="189"/>
        <end position="211"/>
    </location>
</feature>
<evidence type="ECO:0000259" key="16">
    <source>
        <dbReference type="PROSITE" id="PS50262"/>
    </source>
</evidence>
<dbReference type="PANTHER" id="PTHR24233:SF1">
    <property type="entry name" value="G-PROTEIN COUPLED RECEPTOR 34-RELATED"/>
    <property type="match status" value="1"/>
</dbReference>
<keyword evidence="2" id="KW-1003">Cell membrane</keyword>
<evidence type="ECO:0000256" key="4">
    <source>
        <dbReference type="ARBA" id="ARBA00022989"/>
    </source>
</evidence>
<feature type="transmembrane region" description="Helical" evidence="15">
    <location>
        <begin position="33"/>
        <end position="53"/>
    </location>
</feature>
<evidence type="ECO:0000256" key="9">
    <source>
        <dbReference type="ARBA" id="ARBA00023180"/>
    </source>
</evidence>
<evidence type="ECO:0000256" key="2">
    <source>
        <dbReference type="ARBA" id="ARBA00022475"/>
    </source>
</evidence>
<organism evidence="17 18">
    <name type="scientific">Latimeria chalumnae</name>
    <name type="common">Coelacanth</name>
    <dbReference type="NCBI Taxonomy" id="7897"/>
    <lineage>
        <taxon>Eukaryota</taxon>
        <taxon>Metazoa</taxon>
        <taxon>Chordata</taxon>
        <taxon>Craniata</taxon>
        <taxon>Vertebrata</taxon>
        <taxon>Euteleostomi</taxon>
        <taxon>Coelacanthiformes</taxon>
        <taxon>Coelacanthidae</taxon>
        <taxon>Latimeria</taxon>
    </lineage>
</organism>
<evidence type="ECO:0000313" key="18">
    <source>
        <dbReference type="Proteomes" id="UP000008672"/>
    </source>
</evidence>
<dbReference type="PANTHER" id="PTHR24233">
    <property type="entry name" value="P2Y PURINOCEPTOR-RELATED G-PROTEIN COUPLED RECEPTOR"/>
    <property type="match status" value="1"/>
</dbReference>
<evidence type="ECO:0000256" key="5">
    <source>
        <dbReference type="ARBA" id="ARBA00023040"/>
    </source>
</evidence>
<keyword evidence="9" id="KW-0325">Glycoprotein</keyword>
<dbReference type="STRING" id="7897.ENSLACP00000001744"/>
<dbReference type="SUPFAM" id="SSF81321">
    <property type="entry name" value="Family A G protein-coupled receptor-like"/>
    <property type="match status" value="1"/>
</dbReference>
<accession>H2ZWH3</accession>